<dbReference type="OrthoDB" id="5238285at2759"/>
<proteinExistence type="predicted"/>
<organism evidence="1 2">
    <name type="scientific">Fusarium vanettenii (strain ATCC MYA-4622 / CBS 123669 / FGSC 9596 / NRRL 45880 / 77-13-4)</name>
    <name type="common">Fusarium solani subsp. pisi</name>
    <dbReference type="NCBI Taxonomy" id="660122"/>
    <lineage>
        <taxon>Eukaryota</taxon>
        <taxon>Fungi</taxon>
        <taxon>Dikarya</taxon>
        <taxon>Ascomycota</taxon>
        <taxon>Pezizomycotina</taxon>
        <taxon>Sordariomycetes</taxon>
        <taxon>Hypocreomycetidae</taxon>
        <taxon>Hypocreales</taxon>
        <taxon>Nectriaceae</taxon>
        <taxon>Fusarium</taxon>
        <taxon>Fusarium solani species complex</taxon>
        <taxon>Fusarium vanettenii</taxon>
    </lineage>
</organism>
<dbReference type="GeneID" id="9672385"/>
<evidence type="ECO:0000313" key="2">
    <source>
        <dbReference type="Proteomes" id="UP000005206"/>
    </source>
</evidence>
<reference evidence="1 2" key="1">
    <citation type="journal article" date="2009" name="PLoS Genet.">
        <title>The genome of Nectria haematococca: contribution of supernumerary chromosomes to gene expansion.</title>
        <authorList>
            <person name="Coleman J.J."/>
            <person name="Rounsley S.D."/>
            <person name="Rodriguez-Carres M."/>
            <person name="Kuo A."/>
            <person name="Wasmann C.C."/>
            <person name="Grimwood J."/>
            <person name="Schmutz J."/>
            <person name="Taga M."/>
            <person name="White G.J."/>
            <person name="Zhou S."/>
            <person name="Schwartz D.C."/>
            <person name="Freitag M."/>
            <person name="Ma L.J."/>
            <person name="Danchin E.G."/>
            <person name="Henrissat B."/>
            <person name="Coutinho P.M."/>
            <person name="Nelson D.R."/>
            <person name="Straney D."/>
            <person name="Napoli C.A."/>
            <person name="Barker B.M."/>
            <person name="Gribskov M."/>
            <person name="Rep M."/>
            <person name="Kroken S."/>
            <person name="Molnar I."/>
            <person name="Rensing C."/>
            <person name="Kennell J.C."/>
            <person name="Zamora J."/>
            <person name="Farman M.L."/>
            <person name="Selker E.U."/>
            <person name="Salamov A."/>
            <person name="Shapiro H."/>
            <person name="Pangilinan J."/>
            <person name="Lindquist E."/>
            <person name="Lamers C."/>
            <person name="Grigoriev I.V."/>
            <person name="Geiser D.M."/>
            <person name="Covert S.F."/>
            <person name="Temporini E."/>
            <person name="Vanetten H.D."/>
        </authorList>
    </citation>
    <scope>NUCLEOTIDE SEQUENCE [LARGE SCALE GENOMIC DNA]</scope>
    <source>
        <strain evidence="2">ATCC MYA-4622 / CBS 123669 / FGSC 9596 / NRRL 45880 / 77-13-4</strain>
    </source>
</reference>
<gene>
    <name evidence="1" type="ORF">NECHADRAFT_82168</name>
</gene>
<dbReference type="VEuPathDB" id="FungiDB:NECHADRAFT_82168"/>
<dbReference type="STRING" id="660122.C7ZAP6"/>
<dbReference type="KEGG" id="nhe:NECHADRAFT_82168"/>
<dbReference type="AlphaFoldDB" id="C7ZAP6"/>
<dbReference type="EMBL" id="GG698912">
    <property type="protein sequence ID" value="EEU39717.1"/>
    <property type="molecule type" value="Genomic_DNA"/>
</dbReference>
<protein>
    <submittedName>
        <fullName evidence="1">Uncharacterized protein</fullName>
    </submittedName>
</protein>
<accession>C7ZAP6</accession>
<name>C7ZAP6_FUSV7</name>
<dbReference type="InParanoid" id="C7ZAP6"/>
<dbReference type="Proteomes" id="UP000005206">
    <property type="component" value="Chromosome 6"/>
</dbReference>
<evidence type="ECO:0000313" key="1">
    <source>
        <dbReference type="EMBL" id="EEU39717.1"/>
    </source>
</evidence>
<sequence>NTKAQEVFDSFISTPEKELGMKTEKIDMTAILQKSDNPYINTVAMTESLFSTADLIARWNATYPDAEFSPFDLETRNGFINHGTFNQSAYDGVIKHKEEFAAFAKKEILHPSKKTCSESIRILESGASGLPSYREEFLKHEEGTGFHYMTDPKQWLNPLLLSPLLSAPQIGIPIGQVDYKSVTSLQTEKLPIVMGLMTYPG</sequence>
<feature type="non-terminal residue" evidence="1">
    <location>
        <position position="201"/>
    </location>
</feature>
<dbReference type="HOGENOM" id="CLU_1363281_0_0_1"/>
<keyword evidence="2" id="KW-1185">Reference proteome</keyword>
<dbReference type="RefSeq" id="XP_003045430.1">
    <property type="nucleotide sequence ID" value="XM_003045384.1"/>
</dbReference>
<feature type="non-terminal residue" evidence="1">
    <location>
        <position position="1"/>
    </location>
</feature>